<name>W1NJB5_AMBTC</name>
<sequence length="55" mass="6709">MARVQQHHTWRSTRAQRASKYCVFKKRPLQNKQFKIQRSSSYCRDFQTRSVNYNG</sequence>
<evidence type="ECO:0000313" key="1">
    <source>
        <dbReference type="EMBL" id="ERM95608.1"/>
    </source>
</evidence>
<gene>
    <name evidence="1" type="ORF">AMTR_s00023p00144850</name>
</gene>
<dbReference type="HOGENOM" id="CLU_3035044_0_0_1"/>
<dbReference type="Gramene" id="ERM95608">
    <property type="protein sequence ID" value="ERM95608"/>
    <property type="gene ID" value="AMTR_s00023p00144850"/>
</dbReference>
<accession>W1NJB5</accession>
<dbReference type="AlphaFoldDB" id="W1NJB5"/>
<dbReference type="Proteomes" id="UP000017836">
    <property type="component" value="Unassembled WGS sequence"/>
</dbReference>
<keyword evidence="2" id="KW-1185">Reference proteome</keyword>
<reference evidence="2" key="1">
    <citation type="journal article" date="2013" name="Science">
        <title>The Amborella genome and the evolution of flowering plants.</title>
        <authorList>
            <consortium name="Amborella Genome Project"/>
        </authorList>
    </citation>
    <scope>NUCLEOTIDE SEQUENCE [LARGE SCALE GENOMIC DNA]</scope>
</reference>
<dbReference type="EMBL" id="KI397474">
    <property type="protein sequence ID" value="ERM95608.1"/>
    <property type="molecule type" value="Genomic_DNA"/>
</dbReference>
<protein>
    <submittedName>
        <fullName evidence="1">Uncharacterized protein</fullName>
    </submittedName>
</protein>
<proteinExistence type="predicted"/>
<evidence type="ECO:0000313" key="2">
    <source>
        <dbReference type="Proteomes" id="UP000017836"/>
    </source>
</evidence>
<organism evidence="1 2">
    <name type="scientific">Amborella trichopoda</name>
    <dbReference type="NCBI Taxonomy" id="13333"/>
    <lineage>
        <taxon>Eukaryota</taxon>
        <taxon>Viridiplantae</taxon>
        <taxon>Streptophyta</taxon>
        <taxon>Embryophyta</taxon>
        <taxon>Tracheophyta</taxon>
        <taxon>Spermatophyta</taxon>
        <taxon>Magnoliopsida</taxon>
        <taxon>Amborellales</taxon>
        <taxon>Amborellaceae</taxon>
        <taxon>Amborella</taxon>
    </lineage>
</organism>